<reference evidence="7" key="2">
    <citation type="submission" date="2020-09" db="EMBL/GenBank/DDBJ databases">
        <authorList>
            <person name="Sun Q."/>
            <person name="Zhou Y."/>
        </authorList>
    </citation>
    <scope>NUCLEOTIDE SEQUENCE</scope>
    <source>
        <strain evidence="7">CGMCC 1.10749</strain>
    </source>
</reference>
<reference evidence="7" key="1">
    <citation type="journal article" date="2014" name="Int. J. Syst. Evol. Microbiol.">
        <title>Complete genome sequence of Corynebacterium casei LMG S-19264T (=DSM 44701T), isolated from a smear-ripened cheese.</title>
        <authorList>
            <consortium name="US DOE Joint Genome Institute (JGI-PGF)"/>
            <person name="Walter F."/>
            <person name="Albersmeier A."/>
            <person name="Kalinowski J."/>
            <person name="Ruckert C."/>
        </authorList>
    </citation>
    <scope>NUCLEOTIDE SEQUENCE</scope>
    <source>
        <strain evidence="7">CGMCC 1.10749</strain>
    </source>
</reference>
<keyword evidence="4 6" id="KW-0472">Membrane</keyword>
<sequence length="141" mass="13557">MSDYGSTPPPPPPGGGSGNDGGSTPPPPPSGGGYDGGSYGAPPPPSGGYGGAPAGPPPSNNLVLAILGLLCCWPLGIPAVVFAAQVNGKWNAGDQAGAVEAAAKAKKFATIALVLGIIATLIYVVLIFAGVLSSDTSTTGM</sequence>
<evidence type="ECO:0008006" key="9">
    <source>
        <dbReference type="Google" id="ProtNLM"/>
    </source>
</evidence>
<organism evidence="7 8">
    <name type="scientific">Knoellia flava</name>
    <dbReference type="NCBI Taxonomy" id="913969"/>
    <lineage>
        <taxon>Bacteria</taxon>
        <taxon>Bacillati</taxon>
        <taxon>Actinomycetota</taxon>
        <taxon>Actinomycetes</taxon>
        <taxon>Micrococcales</taxon>
        <taxon>Intrasporangiaceae</taxon>
        <taxon>Knoellia</taxon>
    </lineage>
</organism>
<dbReference type="GO" id="GO:0016020">
    <property type="term" value="C:membrane"/>
    <property type="evidence" value="ECO:0007669"/>
    <property type="project" value="UniProtKB-SubCell"/>
</dbReference>
<evidence type="ECO:0000256" key="4">
    <source>
        <dbReference type="ARBA" id="ARBA00023136"/>
    </source>
</evidence>
<keyword evidence="2 6" id="KW-0812">Transmembrane</keyword>
<keyword evidence="3 6" id="KW-1133">Transmembrane helix</keyword>
<feature type="transmembrane region" description="Helical" evidence="6">
    <location>
        <begin position="108"/>
        <end position="132"/>
    </location>
</feature>
<feature type="transmembrane region" description="Helical" evidence="6">
    <location>
        <begin position="62"/>
        <end position="87"/>
    </location>
</feature>
<dbReference type="RefSeq" id="WP_035945313.1">
    <property type="nucleotide sequence ID" value="NZ_BMEA01000002.1"/>
</dbReference>
<comment type="caution">
    <text evidence="7">The sequence shown here is derived from an EMBL/GenBank/DDBJ whole genome shotgun (WGS) entry which is preliminary data.</text>
</comment>
<evidence type="ECO:0000256" key="1">
    <source>
        <dbReference type="ARBA" id="ARBA00004370"/>
    </source>
</evidence>
<name>A0A8H9FWC4_9MICO</name>
<dbReference type="InterPro" id="IPR051423">
    <property type="entry name" value="CD225/Dispanin"/>
</dbReference>
<evidence type="ECO:0000256" key="5">
    <source>
        <dbReference type="SAM" id="MobiDB-lite"/>
    </source>
</evidence>
<feature type="region of interest" description="Disordered" evidence="5">
    <location>
        <begin position="1"/>
        <end position="54"/>
    </location>
</feature>
<evidence type="ECO:0000256" key="3">
    <source>
        <dbReference type="ARBA" id="ARBA00022989"/>
    </source>
</evidence>
<dbReference type="PANTHER" id="PTHR14948:SF25">
    <property type="entry name" value="DUF4190 DOMAIN-CONTAINING PROTEIN"/>
    <property type="match status" value="1"/>
</dbReference>
<dbReference type="Proteomes" id="UP000628079">
    <property type="component" value="Unassembled WGS sequence"/>
</dbReference>
<dbReference type="InterPro" id="IPR007593">
    <property type="entry name" value="CD225/Dispanin_fam"/>
</dbReference>
<accession>A0A8H9FWC4</accession>
<proteinExistence type="predicted"/>
<dbReference type="PANTHER" id="PTHR14948">
    <property type="entry name" value="NG5"/>
    <property type="match status" value="1"/>
</dbReference>
<dbReference type="EMBL" id="BMEA01000002">
    <property type="protein sequence ID" value="GGB81162.1"/>
    <property type="molecule type" value="Genomic_DNA"/>
</dbReference>
<dbReference type="Pfam" id="PF04505">
    <property type="entry name" value="CD225"/>
    <property type="match status" value="1"/>
</dbReference>
<gene>
    <name evidence="7" type="ORF">GCM10011314_20980</name>
</gene>
<comment type="subcellular location">
    <subcellularLocation>
        <location evidence="1">Membrane</location>
    </subcellularLocation>
</comment>
<dbReference type="AlphaFoldDB" id="A0A8H9FWC4"/>
<evidence type="ECO:0000313" key="7">
    <source>
        <dbReference type="EMBL" id="GGB81162.1"/>
    </source>
</evidence>
<evidence type="ECO:0000313" key="8">
    <source>
        <dbReference type="Proteomes" id="UP000628079"/>
    </source>
</evidence>
<evidence type="ECO:0000256" key="2">
    <source>
        <dbReference type="ARBA" id="ARBA00022692"/>
    </source>
</evidence>
<protein>
    <recommendedName>
        <fullName evidence="9">Interferon-induced transmembrane protein</fullName>
    </recommendedName>
</protein>
<evidence type="ECO:0000256" key="6">
    <source>
        <dbReference type="SAM" id="Phobius"/>
    </source>
</evidence>